<gene>
    <name evidence="1" type="ORF">GF339_14635</name>
</gene>
<sequence length="81" mass="9419">MSFFDDLHKAAASRSPVEEKRRQIEVLRAKAQETFKAQFLLDASNKEKLALLKGRLEALNECLQLFMEAKEPPRIWEDDEV</sequence>
<evidence type="ECO:0000313" key="1">
    <source>
        <dbReference type="EMBL" id="MBD3325819.1"/>
    </source>
</evidence>
<proteinExistence type="predicted"/>
<comment type="caution">
    <text evidence="1">The sequence shown here is derived from an EMBL/GenBank/DDBJ whole genome shotgun (WGS) entry which is preliminary data.</text>
</comment>
<dbReference type="Proteomes" id="UP000649604">
    <property type="component" value="Unassembled WGS sequence"/>
</dbReference>
<dbReference type="EMBL" id="WJJP01000475">
    <property type="protein sequence ID" value="MBD3325819.1"/>
    <property type="molecule type" value="Genomic_DNA"/>
</dbReference>
<reference evidence="1" key="1">
    <citation type="submission" date="2019-11" db="EMBL/GenBank/DDBJ databases">
        <title>Microbial mats filling the niche in hypersaline microbial mats.</title>
        <authorList>
            <person name="Wong H.L."/>
            <person name="Macleod F.I."/>
            <person name="White R.A. III"/>
            <person name="Burns B.P."/>
        </authorList>
    </citation>
    <scope>NUCLEOTIDE SEQUENCE</scope>
    <source>
        <strain evidence="1">Rbin_158</strain>
    </source>
</reference>
<evidence type="ECO:0000313" key="2">
    <source>
        <dbReference type="Proteomes" id="UP000649604"/>
    </source>
</evidence>
<dbReference type="AlphaFoldDB" id="A0A9D5JX89"/>
<protein>
    <submittedName>
        <fullName evidence="1">Uncharacterized protein</fullName>
    </submittedName>
</protein>
<accession>A0A9D5JX89</accession>
<name>A0A9D5JX89_9BACT</name>
<organism evidence="1 2">
    <name type="scientific">candidate division KSB3 bacterium</name>
    <dbReference type="NCBI Taxonomy" id="2044937"/>
    <lineage>
        <taxon>Bacteria</taxon>
        <taxon>candidate division KSB3</taxon>
    </lineage>
</organism>